<dbReference type="EMBL" id="CAJVPM010000042">
    <property type="protein sequence ID" value="CAG8434920.1"/>
    <property type="molecule type" value="Genomic_DNA"/>
</dbReference>
<gene>
    <name evidence="1" type="ORF">SCALOS_LOCUS133</name>
</gene>
<dbReference type="Proteomes" id="UP000789860">
    <property type="component" value="Unassembled WGS sequence"/>
</dbReference>
<sequence length="116" mass="13203">MKIQDEVLFRPEDREYSSETFGITGVRPVFVDHSGLVILILIIVELYSSGTKHALHGKKSCEPPLLSREYMLIPKVSLKDYIMGAIMLRLYFHGTREDDSIVPSFLTIPAVFAFAW</sequence>
<accession>A0ACA9JU07</accession>
<protein>
    <submittedName>
        <fullName evidence="1">8597_t:CDS:1</fullName>
    </submittedName>
</protein>
<proteinExistence type="predicted"/>
<organism evidence="1 2">
    <name type="scientific">Scutellospora calospora</name>
    <dbReference type="NCBI Taxonomy" id="85575"/>
    <lineage>
        <taxon>Eukaryota</taxon>
        <taxon>Fungi</taxon>
        <taxon>Fungi incertae sedis</taxon>
        <taxon>Mucoromycota</taxon>
        <taxon>Glomeromycotina</taxon>
        <taxon>Glomeromycetes</taxon>
        <taxon>Diversisporales</taxon>
        <taxon>Gigasporaceae</taxon>
        <taxon>Scutellospora</taxon>
    </lineage>
</organism>
<name>A0ACA9JU07_9GLOM</name>
<reference evidence="1" key="1">
    <citation type="submission" date="2021-06" db="EMBL/GenBank/DDBJ databases">
        <authorList>
            <person name="Kallberg Y."/>
            <person name="Tangrot J."/>
            <person name="Rosling A."/>
        </authorList>
    </citation>
    <scope>NUCLEOTIDE SEQUENCE</scope>
    <source>
        <strain evidence="1">AU212A</strain>
    </source>
</reference>
<evidence type="ECO:0000313" key="1">
    <source>
        <dbReference type="EMBL" id="CAG8434920.1"/>
    </source>
</evidence>
<evidence type="ECO:0000313" key="2">
    <source>
        <dbReference type="Proteomes" id="UP000789860"/>
    </source>
</evidence>
<comment type="caution">
    <text evidence="1">The sequence shown here is derived from an EMBL/GenBank/DDBJ whole genome shotgun (WGS) entry which is preliminary data.</text>
</comment>
<keyword evidence="2" id="KW-1185">Reference proteome</keyword>